<dbReference type="Pfam" id="PF01565">
    <property type="entry name" value="FAD_binding_4"/>
    <property type="match status" value="1"/>
</dbReference>
<dbReference type="PANTHER" id="PTHR43762:SF1">
    <property type="entry name" value="D-ARABINONO-1,4-LACTONE OXIDASE"/>
    <property type="match status" value="1"/>
</dbReference>
<reference evidence="2 3" key="1">
    <citation type="submission" date="2022-08" db="EMBL/GenBank/DDBJ databases">
        <authorList>
            <person name="Somphong A."/>
            <person name="Phongsopitanun W."/>
        </authorList>
    </citation>
    <scope>NUCLEOTIDE SEQUENCE [LARGE SCALE GENOMIC DNA]</scope>
    <source>
        <strain evidence="2 3">LP11</strain>
    </source>
</reference>
<accession>A0ABT2B8L9</accession>
<dbReference type="RefSeq" id="WP_258781518.1">
    <property type="nucleotide sequence ID" value="NZ_JANUGP010000024.1"/>
</dbReference>
<proteinExistence type="predicted"/>
<evidence type="ECO:0000259" key="1">
    <source>
        <dbReference type="PROSITE" id="PS51387"/>
    </source>
</evidence>
<evidence type="ECO:0000313" key="2">
    <source>
        <dbReference type="EMBL" id="MCS0604741.1"/>
    </source>
</evidence>
<keyword evidence="3" id="KW-1185">Reference proteome</keyword>
<sequence>MSEDTVSVARLVRPRSYEEAAAAVRDSGARGTLPGGPGRAYGDAARNAGGAVLDLTGLDRVHVVDADEGIVLCDAGVPLHRLAGVLLPLGWLPPVMTGDRGVTVGGAIAADLHGRDHHVSGSFCRQVLSLEMLTADGEVRTVTPDTELFEATAGGMGLTGIVLTATFRLLPVETPYLTVDTERAADLDALLARMAEGDHRHRYAAARIDLTGRGTATGRGVLVRADHTPLDALDGPGGLRDRGTRAWRRLQALRPRPLHQRAAVAGDVWYRAAPRARTGEIRRLSGFFHPLDGTQQWGRQWAQQWSRPYGRGGGLVRYRFALGHGREEALHRVVGRLTALPGPTLPAVLQHLGDAGTGWLSFPLPGWSLTVDLPAALPGLAVLLDELDAEVAASGGRVALAGDGRLRPDLLDTMYPRAAGFRALRARCDPRGVFTSDLARRLGL</sequence>
<dbReference type="InterPro" id="IPR016169">
    <property type="entry name" value="FAD-bd_PCMH_sub2"/>
</dbReference>
<feature type="domain" description="FAD-binding PCMH-type" evidence="1">
    <location>
        <begin position="1"/>
        <end position="172"/>
    </location>
</feature>
<dbReference type="InterPro" id="IPR010031">
    <property type="entry name" value="FAD_lactone_oxidase-like"/>
</dbReference>
<dbReference type="InterPro" id="IPR016166">
    <property type="entry name" value="FAD-bd_PCMH"/>
</dbReference>
<protein>
    <submittedName>
        <fullName evidence="2">FAD-binding oxidoreductase</fullName>
    </submittedName>
</protein>
<evidence type="ECO:0000313" key="3">
    <source>
        <dbReference type="Proteomes" id="UP001205612"/>
    </source>
</evidence>
<dbReference type="InterPro" id="IPR036318">
    <property type="entry name" value="FAD-bd_PCMH-like_sf"/>
</dbReference>
<gene>
    <name evidence="2" type="ORF">NX794_26500</name>
</gene>
<name>A0ABT2B8L9_9ACTN</name>
<dbReference type="SUPFAM" id="SSF56176">
    <property type="entry name" value="FAD-binding/transporter-associated domain-like"/>
    <property type="match status" value="1"/>
</dbReference>
<dbReference type="Gene3D" id="1.10.45.10">
    <property type="entry name" value="Vanillyl-alcohol Oxidase, Chain A, domain 4"/>
    <property type="match status" value="1"/>
</dbReference>
<dbReference type="Gene3D" id="3.30.465.10">
    <property type="match status" value="1"/>
</dbReference>
<dbReference type="Proteomes" id="UP001205612">
    <property type="component" value="Unassembled WGS sequence"/>
</dbReference>
<dbReference type="PANTHER" id="PTHR43762">
    <property type="entry name" value="L-GULONOLACTONE OXIDASE"/>
    <property type="match status" value="1"/>
</dbReference>
<dbReference type="EMBL" id="JANUGP010000024">
    <property type="protein sequence ID" value="MCS0604741.1"/>
    <property type="molecule type" value="Genomic_DNA"/>
</dbReference>
<dbReference type="InterPro" id="IPR006094">
    <property type="entry name" value="Oxid_FAD_bind_N"/>
</dbReference>
<dbReference type="PROSITE" id="PS51387">
    <property type="entry name" value="FAD_PCMH"/>
    <property type="match status" value="1"/>
</dbReference>
<organism evidence="2 3">
    <name type="scientific">Streptomyces pyxinicus</name>
    <dbReference type="NCBI Taxonomy" id="2970331"/>
    <lineage>
        <taxon>Bacteria</taxon>
        <taxon>Bacillati</taxon>
        <taxon>Actinomycetota</taxon>
        <taxon>Actinomycetes</taxon>
        <taxon>Kitasatosporales</taxon>
        <taxon>Streptomycetaceae</taxon>
        <taxon>Streptomyces</taxon>
    </lineage>
</organism>
<dbReference type="InterPro" id="IPR016171">
    <property type="entry name" value="Vanillyl_alc_oxidase_C-sub2"/>
</dbReference>
<comment type="caution">
    <text evidence="2">The sequence shown here is derived from an EMBL/GenBank/DDBJ whole genome shotgun (WGS) entry which is preliminary data.</text>
</comment>